<gene>
    <name evidence="2" type="ORF">DGMP_25850</name>
</gene>
<sequence length="220" mass="23695">MVLHVSTFTRPVTFAVLLQALASTSIYAATPTEEMSQTVEKLCPALKKVFTANPAALTPAQQDVFFRCGELKLAPGQSFSDLTGDQLTGLNTMTSDETSSMSTSTVELSGAQGVALTGRLATVRSRSTVSVASLTPSYPVNGRGLKEWRKALLQMIRPGPGIFQKVRLWLWMVDSARSLIMGSGEFSLRPHTEPGIRMQLPENPDLISIPGALFPALITV</sequence>
<name>A0A8D5FXP9_9BACT</name>
<evidence type="ECO:0000313" key="3">
    <source>
        <dbReference type="Proteomes" id="UP000826725"/>
    </source>
</evidence>
<dbReference type="Proteomes" id="UP000826725">
    <property type="component" value="Chromosome"/>
</dbReference>
<accession>A0A8D5FXP9</accession>
<dbReference type="KEGG" id="dbk:DGMP_25850"/>
<keyword evidence="1" id="KW-0732">Signal</keyword>
<evidence type="ECO:0000313" key="2">
    <source>
        <dbReference type="EMBL" id="BCL61892.1"/>
    </source>
</evidence>
<keyword evidence="3" id="KW-1185">Reference proteome</keyword>
<dbReference type="EMBL" id="AP024086">
    <property type="protein sequence ID" value="BCL61892.1"/>
    <property type="molecule type" value="Genomic_DNA"/>
</dbReference>
<feature type="chain" id="PRO_5034896634" evidence="1">
    <location>
        <begin position="29"/>
        <end position="220"/>
    </location>
</feature>
<protein>
    <submittedName>
        <fullName evidence="2">Uncharacterized protein</fullName>
    </submittedName>
</protein>
<feature type="signal peptide" evidence="1">
    <location>
        <begin position="1"/>
        <end position="28"/>
    </location>
</feature>
<proteinExistence type="predicted"/>
<reference evidence="2" key="1">
    <citation type="submission" date="2020-09" db="EMBL/GenBank/DDBJ databases">
        <title>Desulfogranum mesoprofundum gen. nov., sp. nov., a novel mesophilic, sulfate-reducing chemolithoautotroph isolated from a deep-sea hydrothermal vent chimney in the Suiyo Seamount.</title>
        <authorList>
            <person name="Hashimoto Y."/>
            <person name="Nakagawa S."/>
        </authorList>
    </citation>
    <scope>NUCLEOTIDE SEQUENCE</scope>
    <source>
        <strain evidence="2">KT2</strain>
    </source>
</reference>
<evidence type="ECO:0000256" key="1">
    <source>
        <dbReference type="SAM" id="SignalP"/>
    </source>
</evidence>
<dbReference type="AlphaFoldDB" id="A0A8D5FXP9"/>
<organism evidence="2 3">
    <name type="scientific">Desulfomarina profundi</name>
    <dbReference type="NCBI Taxonomy" id="2772557"/>
    <lineage>
        <taxon>Bacteria</taxon>
        <taxon>Pseudomonadati</taxon>
        <taxon>Thermodesulfobacteriota</taxon>
        <taxon>Desulfobulbia</taxon>
        <taxon>Desulfobulbales</taxon>
        <taxon>Desulfobulbaceae</taxon>
        <taxon>Desulfomarina</taxon>
    </lineage>
</organism>